<evidence type="ECO:0008006" key="4">
    <source>
        <dbReference type="Google" id="ProtNLM"/>
    </source>
</evidence>
<dbReference type="AlphaFoldDB" id="A0A2P8IIP1"/>
<feature type="signal peptide" evidence="1">
    <location>
        <begin position="1"/>
        <end position="28"/>
    </location>
</feature>
<name>A0A2P8IIP1_SACCR</name>
<dbReference type="RefSeq" id="WP_146173707.1">
    <property type="nucleotide sequence ID" value="NZ_PYAX01000001.1"/>
</dbReference>
<feature type="chain" id="PRO_5015188131" description="Peptidase inhibitor family I36" evidence="1">
    <location>
        <begin position="29"/>
        <end position="110"/>
    </location>
</feature>
<accession>A0A2P8IIP1</accession>
<dbReference type="EMBL" id="PYAX01000001">
    <property type="protein sequence ID" value="PSL58344.1"/>
    <property type="molecule type" value="Genomic_DNA"/>
</dbReference>
<keyword evidence="3" id="KW-1185">Reference proteome</keyword>
<evidence type="ECO:0000313" key="3">
    <source>
        <dbReference type="Proteomes" id="UP000241118"/>
    </source>
</evidence>
<protein>
    <recommendedName>
        <fullName evidence="4">Peptidase inhibitor family I36</fullName>
    </recommendedName>
</protein>
<comment type="caution">
    <text evidence="2">The sequence shown here is derived from an EMBL/GenBank/DDBJ whole genome shotgun (WGS) entry which is preliminary data.</text>
</comment>
<proteinExistence type="predicted"/>
<dbReference type="OrthoDB" id="3694717at2"/>
<keyword evidence="1" id="KW-0732">Signal</keyword>
<evidence type="ECO:0000313" key="2">
    <source>
        <dbReference type="EMBL" id="PSL58344.1"/>
    </source>
</evidence>
<dbReference type="Proteomes" id="UP000241118">
    <property type="component" value="Unassembled WGS sequence"/>
</dbReference>
<reference evidence="2 3" key="1">
    <citation type="submission" date="2018-03" db="EMBL/GenBank/DDBJ databases">
        <title>Genomic Encyclopedia of Type Strains, Phase III (KMG-III): the genomes of soil and plant-associated and newly described type strains.</title>
        <authorList>
            <person name="Whitman W."/>
        </authorList>
    </citation>
    <scope>NUCLEOTIDE SEQUENCE [LARGE SCALE GENOMIC DNA]</scope>
    <source>
        <strain evidence="2 3">CGMCC 4.7097</strain>
    </source>
</reference>
<sequence length="110" mass="11514">MRQRLTVLLASLGLALGGLAVTAGPASAESYGYINWTNNCSGPRLYSIIYASGSKSGTLVVQQSDVPAGAKRSQRVQSGYTYNVTKSGGWGKVTIYNISGRVHSVAVKAC</sequence>
<gene>
    <name evidence="2" type="ORF">B0I31_101562</name>
</gene>
<organism evidence="2 3">
    <name type="scientific">Saccharothrix carnea</name>
    <dbReference type="NCBI Taxonomy" id="1280637"/>
    <lineage>
        <taxon>Bacteria</taxon>
        <taxon>Bacillati</taxon>
        <taxon>Actinomycetota</taxon>
        <taxon>Actinomycetes</taxon>
        <taxon>Pseudonocardiales</taxon>
        <taxon>Pseudonocardiaceae</taxon>
        <taxon>Saccharothrix</taxon>
    </lineage>
</organism>
<evidence type="ECO:0000256" key="1">
    <source>
        <dbReference type="SAM" id="SignalP"/>
    </source>
</evidence>